<evidence type="ECO:0000256" key="3">
    <source>
        <dbReference type="ARBA" id="ARBA00022670"/>
    </source>
</evidence>
<comment type="catalytic activity">
    <reaction evidence="1">
        <text>Thiol-dependent hydrolysis of ester, thioester, amide, peptide and isopeptide bonds formed by the C-terminal Gly of ubiquitin (a 76-residue protein attached to proteins as an intracellular targeting signal).</text>
        <dbReference type="EC" id="3.4.19.12"/>
    </reaction>
</comment>
<keyword evidence="5" id="KW-0378">Hydrolase</keyword>
<reference evidence="9" key="1">
    <citation type="submission" date="2017-01" db="EMBL/GenBank/DDBJ databases">
        <title>Comparative genomics of anhydrobiosis in the tardigrade Hypsibius dujardini.</title>
        <authorList>
            <person name="Yoshida Y."/>
            <person name="Koutsovoulos G."/>
            <person name="Laetsch D."/>
            <person name="Stevens L."/>
            <person name="Kumar S."/>
            <person name="Horikawa D."/>
            <person name="Ishino K."/>
            <person name="Komine S."/>
            <person name="Tomita M."/>
            <person name="Blaxter M."/>
            <person name="Arakawa K."/>
        </authorList>
    </citation>
    <scope>NUCLEOTIDE SEQUENCE [LARGE SCALE GENOMIC DNA]</scope>
    <source>
        <strain evidence="9">Z151</strain>
    </source>
</reference>
<evidence type="ECO:0000256" key="4">
    <source>
        <dbReference type="ARBA" id="ARBA00022786"/>
    </source>
</evidence>
<dbReference type="GO" id="GO:0006508">
    <property type="term" value="P:proteolysis"/>
    <property type="evidence" value="ECO:0007669"/>
    <property type="project" value="UniProtKB-KW"/>
</dbReference>
<proteinExistence type="predicted"/>
<comment type="caution">
    <text evidence="8">The sequence shown here is derived from an EMBL/GenBank/DDBJ whole genome shotgun (WGS) entry which is preliminary data.</text>
</comment>
<dbReference type="Pfam" id="PF02099">
    <property type="entry name" value="Josephin"/>
    <property type="match status" value="1"/>
</dbReference>
<accession>A0A1W0WGT7</accession>
<sequence>MDSRSMPIYHEHQVKQFCALHALNNLFGESCFTKKSLDDICERLAPTKGWGNPHRSFFGFGNWDCECGDGVPSSRKLRSCLVGQEKVTIFQILDLKPIVGFILNIPNDYAIGSFKLPLGRRTGSVFAHRHIRLTRPPAPKQSQQFHVQSRLLRDS</sequence>
<keyword evidence="3" id="KW-0645">Protease</keyword>
<dbReference type="SMART" id="SM01246">
    <property type="entry name" value="Josephin"/>
    <property type="match status" value="1"/>
</dbReference>
<keyword evidence="9" id="KW-1185">Reference proteome</keyword>
<evidence type="ECO:0000313" key="8">
    <source>
        <dbReference type="EMBL" id="OQV14415.1"/>
    </source>
</evidence>
<organism evidence="8 9">
    <name type="scientific">Hypsibius exemplaris</name>
    <name type="common">Freshwater tardigrade</name>
    <dbReference type="NCBI Taxonomy" id="2072580"/>
    <lineage>
        <taxon>Eukaryota</taxon>
        <taxon>Metazoa</taxon>
        <taxon>Ecdysozoa</taxon>
        <taxon>Tardigrada</taxon>
        <taxon>Eutardigrada</taxon>
        <taxon>Parachela</taxon>
        <taxon>Hypsibioidea</taxon>
        <taxon>Hypsibiidae</taxon>
        <taxon>Hypsibius</taxon>
    </lineage>
</organism>
<dbReference type="GO" id="GO:0016579">
    <property type="term" value="P:protein deubiquitination"/>
    <property type="evidence" value="ECO:0007669"/>
    <property type="project" value="InterPro"/>
</dbReference>
<dbReference type="PROSITE" id="PS50957">
    <property type="entry name" value="JOSEPHIN"/>
    <property type="match status" value="1"/>
</dbReference>
<comment type="caution">
    <text evidence="6">Lacks conserved residue(s) required for the propagation of feature annotation.</text>
</comment>
<dbReference type="Proteomes" id="UP000192578">
    <property type="component" value="Unassembled WGS sequence"/>
</dbReference>
<keyword evidence="4" id="KW-0833">Ubl conjugation pathway</keyword>
<dbReference type="EC" id="3.4.19.12" evidence="2"/>
<dbReference type="PANTHER" id="PTHR13291:SF0">
    <property type="entry name" value="JOSEPHIN-LIKE PROTEIN"/>
    <property type="match status" value="1"/>
</dbReference>
<dbReference type="InterPro" id="IPR040053">
    <property type="entry name" value="JOSD1/2"/>
</dbReference>
<evidence type="ECO:0000313" key="9">
    <source>
        <dbReference type="Proteomes" id="UP000192578"/>
    </source>
</evidence>
<gene>
    <name evidence="8" type="ORF">BV898_11392</name>
</gene>
<evidence type="ECO:0000256" key="6">
    <source>
        <dbReference type="PROSITE-ProRule" id="PRU00331"/>
    </source>
</evidence>
<feature type="domain" description="Josephin" evidence="7">
    <location>
        <begin position="5"/>
        <end position="155"/>
    </location>
</feature>
<evidence type="ECO:0000256" key="2">
    <source>
        <dbReference type="ARBA" id="ARBA00012759"/>
    </source>
</evidence>
<dbReference type="InterPro" id="IPR006155">
    <property type="entry name" value="Josephin"/>
</dbReference>
<dbReference type="AlphaFoldDB" id="A0A1W0WGT7"/>
<dbReference type="PANTHER" id="PTHR13291">
    <property type="entry name" value="JOSEPHIN 1, 2"/>
    <property type="match status" value="1"/>
</dbReference>
<evidence type="ECO:0000256" key="5">
    <source>
        <dbReference type="ARBA" id="ARBA00022801"/>
    </source>
</evidence>
<protein>
    <recommendedName>
        <fullName evidence="2">ubiquitinyl hydrolase 1</fullName>
        <ecNumber evidence="2">3.4.19.12</ecNumber>
    </recommendedName>
</protein>
<dbReference type="GO" id="GO:0004843">
    <property type="term" value="F:cysteine-type deubiquitinase activity"/>
    <property type="evidence" value="ECO:0007669"/>
    <property type="project" value="UniProtKB-EC"/>
</dbReference>
<evidence type="ECO:0000256" key="1">
    <source>
        <dbReference type="ARBA" id="ARBA00000707"/>
    </source>
</evidence>
<evidence type="ECO:0000259" key="7">
    <source>
        <dbReference type="PROSITE" id="PS50957"/>
    </source>
</evidence>
<name>A0A1W0WGT7_HYPEX</name>
<dbReference type="OrthoDB" id="422700at2759"/>
<dbReference type="EMBL" id="MTYJ01000105">
    <property type="protein sequence ID" value="OQV14415.1"/>
    <property type="molecule type" value="Genomic_DNA"/>
</dbReference>